<gene>
    <name evidence="7" type="ORF">BU16DRAFT_520109</name>
</gene>
<protein>
    <submittedName>
        <fullName evidence="7">Uncharacterized protein</fullName>
    </submittedName>
</protein>
<name>A0A6A6Q9L6_9PEZI</name>
<keyword evidence="2 6" id="KW-0812">Transmembrane</keyword>
<accession>A0A6A6Q9L6</accession>
<feature type="transmembrane region" description="Helical" evidence="6">
    <location>
        <begin position="236"/>
        <end position="260"/>
    </location>
</feature>
<keyword evidence="3 6" id="KW-1133">Transmembrane helix</keyword>
<dbReference type="CDD" id="cd00637">
    <property type="entry name" value="7tm_classA_rhodopsin-like"/>
    <property type="match status" value="1"/>
</dbReference>
<organism evidence="7 8">
    <name type="scientific">Lophium mytilinum</name>
    <dbReference type="NCBI Taxonomy" id="390894"/>
    <lineage>
        <taxon>Eukaryota</taxon>
        <taxon>Fungi</taxon>
        <taxon>Dikarya</taxon>
        <taxon>Ascomycota</taxon>
        <taxon>Pezizomycotina</taxon>
        <taxon>Dothideomycetes</taxon>
        <taxon>Pleosporomycetidae</taxon>
        <taxon>Mytilinidiales</taxon>
        <taxon>Mytilinidiaceae</taxon>
        <taxon>Lophium</taxon>
    </lineage>
</organism>
<dbReference type="Gene3D" id="1.20.1070.10">
    <property type="entry name" value="Rhodopsin 7-helix transmembrane proteins"/>
    <property type="match status" value="1"/>
</dbReference>
<dbReference type="EMBL" id="MU004200">
    <property type="protein sequence ID" value="KAF2489015.1"/>
    <property type="molecule type" value="Genomic_DNA"/>
</dbReference>
<feature type="transmembrane region" description="Helical" evidence="6">
    <location>
        <begin position="60"/>
        <end position="82"/>
    </location>
</feature>
<evidence type="ECO:0000256" key="6">
    <source>
        <dbReference type="SAM" id="Phobius"/>
    </source>
</evidence>
<feature type="transmembrane region" description="Helical" evidence="6">
    <location>
        <begin position="266"/>
        <end position="287"/>
    </location>
</feature>
<feature type="transmembrane region" description="Helical" evidence="6">
    <location>
        <begin position="20"/>
        <end position="40"/>
    </location>
</feature>
<dbReference type="PANTHER" id="PTHR23112">
    <property type="entry name" value="G PROTEIN-COUPLED RECEPTOR 157-RELATED"/>
    <property type="match status" value="1"/>
</dbReference>
<evidence type="ECO:0000313" key="8">
    <source>
        <dbReference type="Proteomes" id="UP000799750"/>
    </source>
</evidence>
<feature type="compositionally biased region" description="Basic and acidic residues" evidence="5">
    <location>
        <begin position="368"/>
        <end position="382"/>
    </location>
</feature>
<dbReference type="GO" id="GO:0007189">
    <property type="term" value="P:adenylate cyclase-activating G protein-coupled receptor signaling pathway"/>
    <property type="evidence" value="ECO:0007669"/>
    <property type="project" value="TreeGrafter"/>
</dbReference>
<dbReference type="Proteomes" id="UP000799750">
    <property type="component" value="Unassembled WGS sequence"/>
</dbReference>
<evidence type="ECO:0000313" key="7">
    <source>
        <dbReference type="EMBL" id="KAF2489015.1"/>
    </source>
</evidence>
<evidence type="ECO:0000256" key="1">
    <source>
        <dbReference type="ARBA" id="ARBA00004141"/>
    </source>
</evidence>
<evidence type="ECO:0000256" key="3">
    <source>
        <dbReference type="ARBA" id="ARBA00022989"/>
    </source>
</evidence>
<dbReference type="AlphaFoldDB" id="A0A6A6Q9L6"/>
<keyword evidence="8" id="KW-1185">Reference proteome</keyword>
<comment type="subcellular location">
    <subcellularLocation>
        <location evidence="1">Membrane</location>
        <topology evidence="1">Multi-pass membrane protein</topology>
    </subcellularLocation>
</comment>
<reference evidence="7" key="1">
    <citation type="journal article" date="2020" name="Stud. Mycol.">
        <title>101 Dothideomycetes genomes: a test case for predicting lifestyles and emergence of pathogens.</title>
        <authorList>
            <person name="Haridas S."/>
            <person name="Albert R."/>
            <person name="Binder M."/>
            <person name="Bloem J."/>
            <person name="Labutti K."/>
            <person name="Salamov A."/>
            <person name="Andreopoulos B."/>
            <person name="Baker S."/>
            <person name="Barry K."/>
            <person name="Bills G."/>
            <person name="Bluhm B."/>
            <person name="Cannon C."/>
            <person name="Castanera R."/>
            <person name="Culley D."/>
            <person name="Daum C."/>
            <person name="Ezra D."/>
            <person name="Gonzalez J."/>
            <person name="Henrissat B."/>
            <person name="Kuo A."/>
            <person name="Liang C."/>
            <person name="Lipzen A."/>
            <person name="Lutzoni F."/>
            <person name="Magnuson J."/>
            <person name="Mondo S."/>
            <person name="Nolan M."/>
            <person name="Ohm R."/>
            <person name="Pangilinan J."/>
            <person name="Park H.-J."/>
            <person name="Ramirez L."/>
            <person name="Alfaro M."/>
            <person name="Sun H."/>
            <person name="Tritt A."/>
            <person name="Yoshinaga Y."/>
            <person name="Zwiers L.-H."/>
            <person name="Turgeon B."/>
            <person name="Goodwin S."/>
            <person name="Spatafora J."/>
            <person name="Crous P."/>
            <person name="Grigoriev I."/>
        </authorList>
    </citation>
    <scope>NUCLEOTIDE SEQUENCE</scope>
    <source>
        <strain evidence="7">CBS 269.34</strain>
    </source>
</reference>
<evidence type="ECO:0000256" key="2">
    <source>
        <dbReference type="ARBA" id="ARBA00022692"/>
    </source>
</evidence>
<feature type="transmembrane region" description="Helical" evidence="6">
    <location>
        <begin position="137"/>
        <end position="158"/>
    </location>
</feature>
<dbReference type="SUPFAM" id="SSF81321">
    <property type="entry name" value="Family A G protein-coupled receptor-like"/>
    <property type="match status" value="1"/>
</dbReference>
<feature type="transmembrane region" description="Helical" evidence="6">
    <location>
        <begin position="102"/>
        <end position="125"/>
    </location>
</feature>
<feature type="region of interest" description="Disordered" evidence="5">
    <location>
        <begin position="359"/>
        <end position="382"/>
    </location>
</feature>
<dbReference type="PANTHER" id="PTHR23112:SF37">
    <property type="entry name" value="G PROTEIN-COUPLED RECEPTOR GPR1"/>
    <property type="match status" value="1"/>
</dbReference>
<dbReference type="GO" id="GO:0004930">
    <property type="term" value="F:G protein-coupled receptor activity"/>
    <property type="evidence" value="ECO:0007669"/>
    <property type="project" value="TreeGrafter"/>
</dbReference>
<keyword evidence="4 6" id="KW-0472">Membrane</keyword>
<dbReference type="GO" id="GO:0005886">
    <property type="term" value="C:plasma membrane"/>
    <property type="evidence" value="ECO:0007669"/>
    <property type="project" value="TreeGrafter"/>
</dbReference>
<evidence type="ECO:0000256" key="4">
    <source>
        <dbReference type="ARBA" id="ARBA00023136"/>
    </source>
</evidence>
<proteinExistence type="predicted"/>
<sequence length="382" mass="43337">MFPHPYSIDPMPQGMREGLIGVAIFATFSALSTLVLIALIAHRLYTWRHCYRQYIQANQYVLFILNLLIADFQQALAFMISWHWIGLDKIIAPTTACFTQAWFLHIGDVASGAFVLAIAVHTLCLIRFDYKLSFNGLILSIVSIWIFAIVMTNIGPIIHKLGFFTFAGAWCWISPKYEPERLFLHYLWIFIDQASTLGIYLYLFRRMRTRLHDPKLGLSFQSATTKSLWRATWYMFLYAGAYLVLTSPLAIGRMIAMSGYTLPDTYYLVAGCVMTSCGWVDVLMYTYTHRTLVSSAPEVSEQQRRSASPPRRVVKNSIEMHGLGLETNITGPVSAVPAKYHPKDGRCPEDLTFPPTIARHTLGTEPTGDTHRHEGGFDFALR</sequence>
<feature type="transmembrane region" description="Helical" evidence="6">
    <location>
        <begin position="183"/>
        <end position="203"/>
    </location>
</feature>
<evidence type="ECO:0000256" key="5">
    <source>
        <dbReference type="SAM" id="MobiDB-lite"/>
    </source>
</evidence>
<dbReference type="OrthoDB" id="100006at2759"/>